<feature type="region of interest" description="Disordered" evidence="1">
    <location>
        <begin position="1"/>
        <end position="21"/>
    </location>
</feature>
<gene>
    <name evidence="3" type="ORF">JOE57_003157</name>
</gene>
<proteinExistence type="predicted"/>
<dbReference type="GO" id="GO:0050077">
    <property type="term" value="F:maleylpyruvate isomerase activity"/>
    <property type="evidence" value="ECO:0007669"/>
    <property type="project" value="UniProtKB-EC"/>
</dbReference>
<comment type="caution">
    <text evidence="3">The sequence shown here is derived from an EMBL/GenBank/DDBJ whole genome shotgun (WGS) entry which is preliminary data.</text>
</comment>
<dbReference type="InterPro" id="IPR024344">
    <property type="entry name" value="MDMPI_metal-binding"/>
</dbReference>
<dbReference type="RefSeq" id="WP_204919519.1">
    <property type="nucleotide sequence ID" value="NZ_BAAAQP010000003.1"/>
</dbReference>
<dbReference type="Proteomes" id="UP000704762">
    <property type="component" value="Unassembled WGS sequence"/>
</dbReference>
<evidence type="ECO:0000256" key="1">
    <source>
        <dbReference type="SAM" id="MobiDB-lite"/>
    </source>
</evidence>
<protein>
    <submittedName>
        <fullName evidence="3">Maleylpyruvate isomerase</fullName>
        <ecNumber evidence="3">5.2.1.4</ecNumber>
    </submittedName>
</protein>
<dbReference type="SUPFAM" id="SSF109854">
    <property type="entry name" value="DinB/YfiT-like putative metalloenzymes"/>
    <property type="match status" value="1"/>
</dbReference>
<reference evidence="3 4" key="1">
    <citation type="submission" date="2021-01" db="EMBL/GenBank/DDBJ databases">
        <title>Sequencing the genomes of 1000 actinobacteria strains.</title>
        <authorList>
            <person name="Klenk H.-P."/>
        </authorList>
    </citation>
    <scope>NUCLEOTIDE SEQUENCE [LARGE SCALE GENOMIC DNA]</scope>
    <source>
        <strain evidence="3 4">DSM 18662</strain>
    </source>
</reference>
<accession>A0ABS2RQ01</accession>
<dbReference type="NCBIfam" id="TIGR03083">
    <property type="entry name" value="maleylpyruvate isomerase family mycothiol-dependent enzyme"/>
    <property type="match status" value="1"/>
</dbReference>
<dbReference type="EC" id="5.2.1.4" evidence="3"/>
<sequence>MDSRDVPAEPEKAATEPGSRSDLHAVRSLVTHATQRLLGDTIAVTDEQWSAPSRLPDWSRAHVGTHLARQADALVRLTDWARTGQPTAMYASGEQRDAEIAAGAGRTGLEIQIDLDTTADHLAEAFEALDEAAAWDTEVELRGGQTVRARLLPLARLGEVLLHHVDLDIGFEVADIDDLSAEWLLEWFAFRLGQREGFPALRLTADSGHTVSVGDPSTGQPSEVSGPGNLLLGWLTGRLAGSQLAGAEGITLPPL</sequence>
<dbReference type="InterPro" id="IPR034660">
    <property type="entry name" value="DinB/YfiT-like"/>
</dbReference>
<keyword evidence="4" id="KW-1185">Reference proteome</keyword>
<dbReference type="EMBL" id="JAFBCF010000001">
    <property type="protein sequence ID" value="MBM7800236.1"/>
    <property type="molecule type" value="Genomic_DNA"/>
</dbReference>
<name>A0ABS2RQ01_9ACTN</name>
<evidence type="ECO:0000313" key="3">
    <source>
        <dbReference type="EMBL" id="MBM7800236.1"/>
    </source>
</evidence>
<dbReference type="Gene3D" id="1.20.120.450">
    <property type="entry name" value="dinb family like domain"/>
    <property type="match status" value="1"/>
</dbReference>
<dbReference type="InterPro" id="IPR017517">
    <property type="entry name" value="Maleyloyr_isom"/>
</dbReference>
<evidence type="ECO:0000313" key="4">
    <source>
        <dbReference type="Proteomes" id="UP000704762"/>
    </source>
</evidence>
<organism evidence="3 4">
    <name type="scientific">Microlunatus panaciterrae</name>
    <dbReference type="NCBI Taxonomy" id="400768"/>
    <lineage>
        <taxon>Bacteria</taxon>
        <taxon>Bacillati</taxon>
        <taxon>Actinomycetota</taxon>
        <taxon>Actinomycetes</taxon>
        <taxon>Propionibacteriales</taxon>
        <taxon>Propionibacteriaceae</taxon>
        <taxon>Microlunatus</taxon>
    </lineage>
</organism>
<evidence type="ECO:0000259" key="2">
    <source>
        <dbReference type="Pfam" id="PF11716"/>
    </source>
</evidence>
<keyword evidence="3" id="KW-0413">Isomerase</keyword>
<feature type="domain" description="Mycothiol-dependent maleylpyruvate isomerase metal-binding" evidence="2">
    <location>
        <begin position="31"/>
        <end position="167"/>
    </location>
</feature>
<dbReference type="Pfam" id="PF11716">
    <property type="entry name" value="MDMPI_N"/>
    <property type="match status" value="1"/>
</dbReference>